<dbReference type="NCBIfam" id="TIGR04183">
    <property type="entry name" value="Por_Secre_tail"/>
    <property type="match status" value="1"/>
</dbReference>
<protein>
    <submittedName>
        <fullName evidence="5">T9SS type A sorting domain-containing protein</fullName>
    </submittedName>
</protein>
<dbReference type="InterPro" id="IPR038490">
    <property type="entry name" value="Gingipain_propep_sf"/>
</dbReference>
<dbReference type="InterPro" id="IPR001769">
    <property type="entry name" value="Gingipain"/>
</dbReference>
<feature type="domain" description="FlgD/Vpr Ig-like" evidence="4">
    <location>
        <begin position="800"/>
        <end position="858"/>
    </location>
</feature>
<evidence type="ECO:0000259" key="2">
    <source>
        <dbReference type="Pfam" id="PF01364"/>
    </source>
</evidence>
<reference evidence="5" key="1">
    <citation type="journal article" date="2020" name="mSystems">
        <title>Genome- and Community-Level Interaction Insights into Carbon Utilization and Element Cycling Functions of Hydrothermarchaeota in Hydrothermal Sediment.</title>
        <authorList>
            <person name="Zhou Z."/>
            <person name="Liu Y."/>
            <person name="Xu W."/>
            <person name="Pan J."/>
            <person name="Luo Z.H."/>
            <person name="Li M."/>
        </authorList>
    </citation>
    <scope>NUCLEOTIDE SEQUENCE [LARGE SCALE GENOMIC DNA]</scope>
    <source>
        <strain evidence="5">SpSt-1233</strain>
    </source>
</reference>
<dbReference type="GO" id="GO:0006508">
    <property type="term" value="P:proteolysis"/>
    <property type="evidence" value="ECO:0007669"/>
    <property type="project" value="InterPro"/>
</dbReference>
<feature type="domain" description="Gingipain" evidence="2">
    <location>
        <begin position="249"/>
        <end position="569"/>
    </location>
</feature>
<evidence type="ECO:0000313" key="5">
    <source>
        <dbReference type="EMBL" id="HER44256.1"/>
    </source>
</evidence>
<keyword evidence="1" id="KW-0732">Signal</keyword>
<dbReference type="EMBL" id="DSEC01000526">
    <property type="protein sequence ID" value="HER44256.1"/>
    <property type="molecule type" value="Genomic_DNA"/>
</dbReference>
<organism evidence="5">
    <name type="scientific">Eiseniibacteriota bacterium</name>
    <dbReference type="NCBI Taxonomy" id="2212470"/>
    <lineage>
        <taxon>Bacteria</taxon>
        <taxon>Candidatus Eiseniibacteriota</taxon>
    </lineage>
</organism>
<dbReference type="InterPro" id="IPR029031">
    <property type="entry name" value="Gingipain_N_sf"/>
</dbReference>
<dbReference type="InterPro" id="IPR025965">
    <property type="entry name" value="FlgD/Vpr_Ig-like"/>
</dbReference>
<accession>A0A7V2AVZ4</accession>
<dbReference type="Pfam" id="PF01364">
    <property type="entry name" value="Peptidase_C25"/>
    <property type="match status" value="1"/>
</dbReference>
<dbReference type="InterPro" id="IPR012600">
    <property type="entry name" value="Propeptide_C25"/>
</dbReference>
<sequence>MIDRVKAVSVLVVLLLICTAGWASAEKRWVSIDGTAGPEAPKATVLRSSDTETVIRFDIRGFWLEEVTEDGIVYQRLSMPGYATTLDVGKPELPVISELVAIPARAGVRAQIIEQSEITFEGYRVYPFQKILKIGEKRTTFDLNQEFYGRSGMYPDAVEVGAPGIWRDLRVVDLRVAAARCNPASGELVAAASITVKLSYEGTSDVNVRKQAAGYVNTRHDAVYREAVLNYDDLDIPVLAAPPTGYDLLIIAEDRYVAAIDPLVNHKRQRGYKVNVVAVSTIGTTADAIKSFIQNEYINSGISYCLLVGEEYGGYIPYCDITGGQGDYPYSLLSGTDSYPEIGVGRFPASSETEVGTMVAKTIAYESNPPDGDWLSKSLLIAGTEEFALTDCEIIRDASLTESGLYYAEYPLDFETAYCDEGATTQDVIDHIHAGMWAVTYIGHGEESGWAFDYPNYGFGMSHIDQCENGEMTPLVFAIACLTARPSNKLPFFGSYFVRHEEGAVAYFGATVTTISFTSMLAQESYAGLYDRGISTISDATNAAIVEMILTWNAPEYADDYIWYGDPTLDATYEPDGPQAPELVSPEYGESFDAPAQVTLDWTDVGGVNGDMLTGYYHVQVASDPGFSTIVGEVNFVYSEWTTPELDQGIYYWRVQTFVYPDMGPWSEARHFFVGIDAAPCVLVSPADGAKFSAKIRSINFIWENVYNPGEYLLQLDDDPAFGSPREYTVSGTSCNVLMVMLLQYSKWYWRVRATNPGWPWSEVRSFRIQDSNKPDPDPRLSLTGNFPNPFNPSTRICFETAAAGRVKLEVFNVNGALIATLLDEVREAGSHEVLWNGKDTQGNSVASGVYFYRLEAGSAVTTKKMMLLR</sequence>
<dbReference type="AlphaFoldDB" id="A0A7V2AVZ4"/>
<dbReference type="InterPro" id="IPR026444">
    <property type="entry name" value="Secre_tail"/>
</dbReference>
<evidence type="ECO:0000259" key="4">
    <source>
        <dbReference type="Pfam" id="PF13860"/>
    </source>
</evidence>
<dbReference type="GO" id="GO:0004197">
    <property type="term" value="F:cysteine-type endopeptidase activity"/>
    <property type="evidence" value="ECO:0007669"/>
    <property type="project" value="InterPro"/>
</dbReference>
<comment type="caution">
    <text evidence="5">The sequence shown here is derived from an EMBL/GenBank/DDBJ whole genome shotgun (WGS) entry which is preliminary data.</text>
</comment>
<dbReference type="Pfam" id="PF13860">
    <property type="entry name" value="FlgD_ig"/>
    <property type="match status" value="1"/>
</dbReference>
<dbReference type="Gene3D" id="2.60.40.10">
    <property type="entry name" value="Immunoglobulins"/>
    <property type="match status" value="2"/>
</dbReference>
<dbReference type="Gene3D" id="2.60.40.3800">
    <property type="match status" value="1"/>
</dbReference>
<dbReference type="InterPro" id="IPR013783">
    <property type="entry name" value="Ig-like_fold"/>
</dbReference>
<feature type="domain" description="Gingipain propeptide" evidence="3">
    <location>
        <begin position="40"/>
        <end position="233"/>
    </location>
</feature>
<proteinExistence type="predicted"/>
<dbReference type="SUPFAM" id="SSF52129">
    <property type="entry name" value="Caspase-like"/>
    <property type="match status" value="1"/>
</dbReference>
<evidence type="ECO:0000256" key="1">
    <source>
        <dbReference type="ARBA" id="ARBA00022729"/>
    </source>
</evidence>
<name>A0A7V2AVZ4_UNCEI</name>
<dbReference type="Gene3D" id="3.40.50.1460">
    <property type="match status" value="1"/>
</dbReference>
<dbReference type="InterPro" id="IPR029030">
    <property type="entry name" value="Caspase-like_dom_sf"/>
</dbReference>
<dbReference type="Pfam" id="PF08126">
    <property type="entry name" value="Propeptide_C25"/>
    <property type="match status" value="1"/>
</dbReference>
<dbReference type="Gene3D" id="3.40.50.10390">
    <property type="entry name" value="Gingipain r, domain 1"/>
    <property type="match status" value="1"/>
</dbReference>
<evidence type="ECO:0000259" key="3">
    <source>
        <dbReference type="Pfam" id="PF08126"/>
    </source>
</evidence>
<gene>
    <name evidence="5" type="ORF">ENO08_07345</name>
</gene>
<dbReference type="Proteomes" id="UP000886069">
    <property type="component" value="Unassembled WGS sequence"/>
</dbReference>
<dbReference type="Gene3D" id="2.60.40.4070">
    <property type="match status" value="1"/>
</dbReference>